<dbReference type="Pfam" id="PF13621">
    <property type="entry name" value="Cupin_8"/>
    <property type="match status" value="1"/>
</dbReference>
<dbReference type="InterPro" id="IPR003347">
    <property type="entry name" value="JmjC_dom"/>
</dbReference>
<dbReference type="GO" id="GO:0045905">
    <property type="term" value="P:positive regulation of translational termination"/>
    <property type="evidence" value="ECO:0007669"/>
    <property type="project" value="TreeGrafter"/>
</dbReference>
<evidence type="ECO:0000256" key="1">
    <source>
        <dbReference type="ARBA" id="ARBA00006801"/>
    </source>
</evidence>
<organism evidence="4">
    <name type="scientific">Micromonas pusilla</name>
    <name type="common">Picoplanktonic green alga</name>
    <name type="synonym">Chromulina pusilla</name>
    <dbReference type="NCBI Taxonomy" id="38833"/>
    <lineage>
        <taxon>Eukaryota</taxon>
        <taxon>Viridiplantae</taxon>
        <taxon>Chlorophyta</taxon>
        <taxon>Mamiellophyceae</taxon>
        <taxon>Mamiellales</taxon>
        <taxon>Mamiellaceae</taxon>
        <taxon>Micromonas</taxon>
    </lineage>
</organism>
<sequence length="384" mass="42223">MGSGGESDPALMSDAPSFLGLPAVKLERLSVRDVAPGVFERTHVDRAVPAVLTDVAKSWPCASKWTLEWFKEKHGDVRVAADDGTKEKMKCTLREFVKTCDAFEPSAGSSSGSTGAHLVDSSGELVSSSPGGHRPLSGVVPYLRTWNFLDDLPELENDFDKHGGGYFRDLFDALRPEWRPPFTWAFLGAKGTRTKLHVDVWHTDAWLTVLQGSKRFVLFHPGHAKHVFDENTRTFADLDGDDVAAIEKTFPNFRRATPVVAVVGTGETIYIPRGWPHYAVALSAGVSLTKNFLSRANRRAVLEETVAFANRRDACAFVLGRAPRASDNLLKFCVHGGSLRLSDAAKVMGVETGTLREKMREARRQRLREEAEAAEAAEGEEEEA</sequence>
<protein>
    <recommendedName>
        <fullName evidence="3">JmjC domain-containing protein</fullName>
    </recommendedName>
</protein>
<reference evidence="4" key="1">
    <citation type="submission" date="2021-01" db="EMBL/GenBank/DDBJ databases">
        <authorList>
            <person name="Corre E."/>
            <person name="Pelletier E."/>
            <person name="Niang G."/>
            <person name="Scheremetjew M."/>
            <person name="Finn R."/>
            <person name="Kale V."/>
            <person name="Holt S."/>
            <person name="Cochrane G."/>
            <person name="Meng A."/>
            <person name="Brown T."/>
            <person name="Cohen L."/>
        </authorList>
    </citation>
    <scope>NUCLEOTIDE SEQUENCE</scope>
    <source>
        <strain evidence="4">CCAC1681</strain>
    </source>
</reference>
<feature type="compositionally biased region" description="Acidic residues" evidence="2">
    <location>
        <begin position="372"/>
        <end position="384"/>
    </location>
</feature>
<dbReference type="SUPFAM" id="SSF51197">
    <property type="entry name" value="Clavaminate synthase-like"/>
    <property type="match status" value="1"/>
</dbReference>
<evidence type="ECO:0000256" key="2">
    <source>
        <dbReference type="SAM" id="MobiDB-lite"/>
    </source>
</evidence>
<dbReference type="SMART" id="SM00558">
    <property type="entry name" value="JmjC"/>
    <property type="match status" value="1"/>
</dbReference>
<dbReference type="GO" id="GO:0005737">
    <property type="term" value="C:cytoplasm"/>
    <property type="evidence" value="ECO:0007669"/>
    <property type="project" value="TreeGrafter"/>
</dbReference>
<feature type="compositionally biased region" description="Low complexity" evidence="2">
    <location>
        <begin position="106"/>
        <end position="116"/>
    </location>
</feature>
<dbReference type="InterPro" id="IPR041667">
    <property type="entry name" value="Cupin_8"/>
</dbReference>
<dbReference type="InterPro" id="IPR050910">
    <property type="entry name" value="JMJD6_ArgDemeth/LysHydrox"/>
</dbReference>
<dbReference type="AlphaFoldDB" id="A0A7S0D343"/>
<feature type="region of interest" description="Disordered" evidence="2">
    <location>
        <begin position="361"/>
        <end position="384"/>
    </location>
</feature>
<dbReference type="PROSITE" id="PS51184">
    <property type="entry name" value="JMJC"/>
    <property type="match status" value="1"/>
</dbReference>
<dbReference type="GO" id="GO:0005634">
    <property type="term" value="C:nucleus"/>
    <property type="evidence" value="ECO:0007669"/>
    <property type="project" value="TreeGrafter"/>
</dbReference>
<dbReference type="PANTHER" id="PTHR12480:SF6">
    <property type="entry name" value="2-OXOGLUTARATE AND IRON-DEPENDENT OXYGENASE JMJD4"/>
    <property type="match status" value="1"/>
</dbReference>
<name>A0A7S0D343_MICPS</name>
<proteinExistence type="inferred from homology"/>
<accession>A0A7S0D343</accession>
<gene>
    <name evidence="4" type="ORF">MSP1401_LOCUS6991</name>
</gene>
<feature type="region of interest" description="Disordered" evidence="2">
    <location>
        <begin position="105"/>
        <end position="132"/>
    </location>
</feature>
<dbReference type="PANTHER" id="PTHR12480">
    <property type="entry name" value="ARGININE DEMETHYLASE AND LYSYL-HYDROXYLASE JMJD"/>
    <property type="match status" value="1"/>
</dbReference>
<evidence type="ECO:0000313" key="4">
    <source>
        <dbReference type="EMBL" id="CAD8441690.1"/>
    </source>
</evidence>
<feature type="domain" description="JmjC" evidence="3">
    <location>
        <begin position="141"/>
        <end position="309"/>
    </location>
</feature>
<evidence type="ECO:0000259" key="3">
    <source>
        <dbReference type="PROSITE" id="PS51184"/>
    </source>
</evidence>
<dbReference type="GO" id="GO:0016706">
    <property type="term" value="F:2-oxoglutarate-dependent dioxygenase activity"/>
    <property type="evidence" value="ECO:0007669"/>
    <property type="project" value="TreeGrafter"/>
</dbReference>
<feature type="compositionally biased region" description="Basic and acidic residues" evidence="2">
    <location>
        <begin position="361"/>
        <end position="371"/>
    </location>
</feature>
<comment type="similarity">
    <text evidence="1">Belongs to the JARID1 histone demethylase family.</text>
</comment>
<dbReference type="Gene3D" id="2.60.120.650">
    <property type="entry name" value="Cupin"/>
    <property type="match status" value="1"/>
</dbReference>
<dbReference type="EMBL" id="HBEN01008443">
    <property type="protein sequence ID" value="CAD8441690.1"/>
    <property type="molecule type" value="Transcribed_RNA"/>
</dbReference>
<dbReference type="GO" id="GO:0043565">
    <property type="term" value="F:sequence-specific DNA binding"/>
    <property type="evidence" value="ECO:0007669"/>
    <property type="project" value="TreeGrafter"/>
</dbReference>